<protein>
    <submittedName>
        <fullName evidence="2">Uncharacterized protein</fullName>
    </submittedName>
</protein>
<name>A0A752ICG3_SALGL</name>
<dbReference type="EMBL" id="DAAWEM010000028">
    <property type="protein sequence ID" value="HAF7491345.1"/>
    <property type="molecule type" value="Genomic_DNA"/>
</dbReference>
<sequence length="81" mass="9577">MIYLYTVMMVLSGLTFGAFAYFKLKTMKEEFEKIDSIPEEDINKKERNKLKFKHIKVTIFCVICSIMAMYSIYIKAIQMQS</sequence>
<accession>A0A752ICG3</accession>
<organism evidence="2">
    <name type="scientific">Salmonella gallinarum</name>
    <dbReference type="NCBI Taxonomy" id="594"/>
    <lineage>
        <taxon>Bacteria</taxon>
        <taxon>Pseudomonadati</taxon>
        <taxon>Pseudomonadota</taxon>
        <taxon>Gammaproteobacteria</taxon>
        <taxon>Enterobacterales</taxon>
        <taxon>Enterobacteriaceae</taxon>
        <taxon>Salmonella</taxon>
    </lineage>
</organism>
<dbReference type="AlphaFoldDB" id="A0A752ICG3"/>
<gene>
    <name evidence="2" type="ORF">GNC91_004568</name>
</gene>
<proteinExistence type="predicted"/>
<keyword evidence="1" id="KW-0472">Membrane</keyword>
<evidence type="ECO:0000256" key="1">
    <source>
        <dbReference type="SAM" id="Phobius"/>
    </source>
</evidence>
<feature type="transmembrane region" description="Helical" evidence="1">
    <location>
        <begin position="6"/>
        <end position="24"/>
    </location>
</feature>
<evidence type="ECO:0000313" key="2">
    <source>
        <dbReference type="EMBL" id="HAF7491345.1"/>
    </source>
</evidence>
<reference evidence="2" key="2">
    <citation type="submission" date="2018-07" db="EMBL/GenBank/DDBJ databases">
        <authorList>
            <consortium name="NCBI Pathogen Detection Project"/>
        </authorList>
    </citation>
    <scope>NUCLEOTIDE SEQUENCE</scope>
    <source>
        <strain evidence="2">NCTR-SF57</strain>
    </source>
</reference>
<feature type="transmembrane region" description="Helical" evidence="1">
    <location>
        <begin position="54"/>
        <end position="74"/>
    </location>
</feature>
<keyword evidence="1" id="KW-1133">Transmembrane helix</keyword>
<reference evidence="2" key="1">
    <citation type="journal article" date="2018" name="Genome Biol.">
        <title>SKESA: strategic k-mer extension for scrupulous assemblies.</title>
        <authorList>
            <person name="Souvorov A."/>
            <person name="Agarwala R."/>
            <person name="Lipman D.J."/>
        </authorList>
    </citation>
    <scope>NUCLEOTIDE SEQUENCE</scope>
    <source>
        <strain evidence="2">NCTR-SF57</strain>
    </source>
</reference>
<keyword evidence="1" id="KW-0812">Transmembrane</keyword>
<comment type="caution">
    <text evidence="2">The sequence shown here is derived from an EMBL/GenBank/DDBJ whole genome shotgun (WGS) entry which is preliminary data.</text>
</comment>